<evidence type="ECO:0000256" key="2">
    <source>
        <dbReference type="SAM" id="SignalP"/>
    </source>
</evidence>
<keyword evidence="1" id="KW-0472">Membrane</keyword>
<dbReference type="Proteomes" id="UP000095284">
    <property type="component" value="Unplaced"/>
</dbReference>
<evidence type="ECO:0000313" key="3">
    <source>
        <dbReference type="Proteomes" id="UP000095284"/>
    </source>
</evidence>
<protein>
    <submittedName>
        <fullName evidence="4">DUF1736 domain-containing protein</fullName>
    </submittedName>
</protein>
<evidence type="ECO:0000313" key="4">
    <source>
        <dbReference type="WBParaSite" id="BXY_0422300.1"/>
    </source>
</evidence>
<feature type="transmembrane region" description="Helical" evidence="1">
    <location>
        <begin position="260"/>
        <end position="279"/>
    </location>
</feature>
<feature type="signal peptide" evidence="2">
    <location>
        <begin position="1"/>
        <end position="22"/>
    </location>
</feature>
<feature type="chain" id="PRO_5009304853" evidence="2">
    <location>
        <begin position="23"/>
        <end position="319"/>
    </location>
</feature>
<dbReference type="AlphaFoldDB" id="A0A1I7RU16"/>
<keyword evidence="1" id="KW-0812">Transmembrane</keyword>
<feature type="transmembrane region" description="Helical" evidence="1">
    <location>
        <begin position="223"/>
        <end position="248"/>
    </location>
</feature>
<reference evidence="4" key="1">
    <citation type="submission" date="2016-11" db="UniProtKB">
        <authorList>
            <consortium name="WormBaseParasite"/>
        </authorList>
    </citation>
    <scope>IDENTIFICATION</scope>
</reference>
<keyword evidence="2" id="KW-0732">Signal</keyword>
<organism evidence="3 4">
    <name type="scientific">Bursaphelenchus xylophilus</name>
    <name type="common">Pinewood nematode worm</name>
    <name type="synonym">Aphelenchoides xylophilus</name>
    <dbReference type="NCBI Taxonomy" id="6326"/>
    <lineage>
        <taxon>Eukaryota</taxon>
        <taxon>Metazoa</taxon>
        <taxon>Ecdysozoa</taxon>
        <taxon>Nematoda</taxon>
        <taxon>Chromadorea</taxon>
        <taxon>Rhabditida</taxon>
        <taxon>Tylenchina</taxon>
        <taxon>Tylenchomorpha</taxon>
        <taxon>Aphelenchoidea</taxon>
        <taxon>Aphelenchoididae</taxon>
        <taxon>Bursaphelenchus</taxon>
    </lineage>
</organism>
<proteinExistence type="predicted"/>
<name>A0A1I7RU16_BURXY</name>
<evidence type="ECO:0000256" key="1">
    <source>
        <dbReference type="SAM" id="Phobius"/>
    </source>
</evidence>
<keyword evidence="1" id="KW-1133">Transmembrane helix</keyword>
<accession>A0A1I7RU16</accession>
<sequence>MLSTQNLYVILIVSACDSTAFARHYIAFPCERENGTDWHCNWRLKPNTWGFKDMAPEVIETHRRWANSSLNEAPIYDWSWMFWAEIDPRIYEIYDEDLYMLDYDRPARLAKAKERRAEVWQYSLLGVAAVSILLLLLQPRKNFSVWRHDYNALKEKLKSKAAEKMSDKKAEKRSVVTIVDEGNYGKVGSKGWYCLLLSSTALRRAVFAYVYSTPTHCNPRFSLTLALFLDISFIWVVVASMALMTFTGIEKIFCRGDKKWKSFPLFFLLLAFSLIWLPFPPQGFNFVRKVLRNGAGLIYRNEGRAQWIVEFWSHPENKV</sequence>
<feature type="transmembrane region" description="Helical" evidence="1">
    <location>
        <begin position="119"/>
        <end position="137"/>
    </location>
</feature>
<dbReference type="WBParaSite" id="BXY_0422300.1">
    <property type="protein sequence ID" value="BXY_0422300.1"/>
    <property type="gene ID" value="BXY_0422300"/>
</dbReference>